<proteinExistence type="predicted"/>
<dbReference type="GO" id="GO:0043531">
    <property type="term" value="F:ADP binding"/>
    <property type="evidence" value="ECO:0007669"/>
    <property type="project" value="InterPro"/>
</dbReference>
<dbReference type="Pfam" id="PF13424">
    <property type="entry name" value="TPR_12"/>
    <property type="match status" value="2"/>
</dbReference>
<dbReference type="PANTHER" id="PTHR35205">
    <property type="entry name" value="NB-ARC AND TPR DOMAIN PROTEIN"/>
    <property type="match status" value="1"/>
</dbReference>
<dbReference type="InterPro" id="IPR027417">
    <property type="entry name" value="P-loop_NTPase"/>
</dbReference>
<evidence type="ECO:0000259" key="2">
    <source>
        <dbReference type="Pfam" id="PF25000"/>
    </source>
</evidence>
<dbReference type="Gene3D" id="3.40.50.300">
    <property type="entry name" value="P-loop containing nucleotide triphosphate hydrolases"/>
    <property type="match status" value="1"/>
</dbReference>
<dbReference type="OrthoDB" id="6161812at2759"/>
<gene>
    <name evidence="3" type="ORF">ASPCAL04199</name>
</gene>
<name>A0A0U5FU22_ASPCI</name>
<evidence type="ECO:0000313" key="4">
    <source>
        <dbReference type="Proteomes" id="UP000054771"/>
    </source>
</evidence>
<evidence type="ECO:0000313" key="3">
    <source>
        <dbReference type="EMBL" id="CEL03041.1"/>
    </source>
</evidence>
<dbReference type="SUPFAM" id="SSF52540">
    <property type="entry name" value="P-loop containing nucleoside triphosphate hydrolases"/>
    <property type="match status" value="1"/>
</dbReference>
<dbReference type="InterPro" id="IPR002182">
    <property type="entry name" value="NB-ARC"/>
</dbReference>
<evidence type="ECO:0000259" key="1">
    <source>
        <dbReference type="Pfam" id="PF00931"/>
    </source>
</evidence>
<dbReference type="InterPro" id="IPR056681">
    <property type="entry name" value="DUF7779"/>
</dbReference>
<dbReference type="PRINTS" id="PR00364">
    <property type="entry name" value="DISEASERSIST"/>
</dbReference>
<dbReference type="STRING" id="454130.A0A0U5FU22"/>
<dbReference type="InterPro" id="IPR011990">
    <property type="entry name" value="TPR-like_helical_dom_sf"/>
</dbReference>
<accession>A0A0U5FU22</accession>
<feature type="domain" description="NB-ARC" evidence="1">
    <location>
        <begin position="136"/>
        <end position="279"/>
    </location>
</feature>
<dbReference type="Gene3D" id="1.25.40.10">
    <property type="entry name" value="Tetratricopeptide repeat domain"/>
    <property type="match status" value="2"/>
</dbReference>
<dbReference type="Pfam" id="PF00931">
    <property type="entry name" value="NB-ARC"/>
    <property type="match status" value="1"/>
</dbReference>
<dbReference type="SMART" id="SM00028">
    <property type="entry name" value="TPR"/>
    <property type="match status" value="4"/>
</dbReference>
<keyword evidence="4" id="KW-1185">Reference proteome</keyword>
<sequence length="818" mass="92085">MTTNFDFYVEQFSDSKAVCQSIRDCLVVTILFCSHAISLLNRHSFFAPPSEQLETSLDDYIQRLRTLVKRVTKNVNDEDLRRRYTKSSWMPSTSGFTSMSRAENPDFSGREDVIRFMNDRTPSTISSNQGSTRRGGVLLYGLGGVGKTEIACHYVYLHKDEFNWIFWFAADTEEKLRTEVAHNLSMLLQLPADKTQANAALFFQNWLRENTRWLIVFDNVESQALLAAYWPTMMNGVVIVTSRNPDVGDRLVQAESMRKLEKMSLAEGTGLLKSILAMKDDSSSAEETNAARSLSDLADGLPLVLVAVAGFVRQHQSSLTEAFAVFQSSKDLLQLKDPVDTDESVLRKVWAMSLSKLRPASSQLLDILAFFDPDSVAENLVLGVSGSSVNGTLSAAVDRDFLASFGGLRLYSFVHRHNGVLSVHRLVQEAVLDAMTIEKRTRTFQAVTRYIHASFPRQSEQGALMSGSWDACEAYYLHIVSLEQKFRLHPVQLPQPIEFAELLYHCSWYLYERGFFARALQLARTCKEICEKSTQESRLLLANSWTTIGGAAIEQCDNELGYNSLKEALRLRESAVADGLMDASHPQIANSYMRVAAAAVGFGRVEEAQRLNKTSIEIRSRDPSSQLQMLAMSYHNLGISYLAAGQPEEARKALERSQEIVHGSEGKFEDNHVIAMETRIFYCMGNIWLALGDVEKARIEHQRALTIRMRYFGNSHHLTACSQYKLGCIAEYAQDFAKASQYYRESVQKLRHVKSEFGILLVRSLITTGMLQLKQGLTDQGDASMKEAQEVFRARMGRDLPLDDALSFINSLINPFMK</sequence>
<dbReference type="OMA" id="CSWYLYE"/>
<organism evidence="3 4">
    <name type="scientific">Aspergillus calidoustus</name>
    <dbReference type="NCBI Taxonomy" id="454130"/>
    <lineage>
        <taxon>Eukaryota</taxon>
        <taxon>Fungi</taxon>
        <taxon>Dikarya</taxon>
        <taxon>Ascomycota</taxon>
        <taxon>Pezizomycotina</taxon>
        <taxon>Eurotiomycetes</taxon>
        <taxon>Eurotiomycetidae</taxon>
        <taxon>Eurotiales</taxon>
        <taxon>Aspergillaceae</taxon>
        <taxon>Aspergillus</taxon>
        <taxon>Aspergillus subgen. Nidulantes</taxon>
    </lineage>
</organism>
<dbReference type="AlphaFoldDB" id="A0A0U5FU22"/>
<dbReference type="Pfam" id="PF25000">
    <property type="entry name" value="DUF7779"/>
    <property type="match status" value="1"/>
</dbReference>
<protein>
    <submittedName>
        <fullName evidence="3">Uncharacterized protein</fullName>
    </submittedName>
</protein>
<dbReference type="PANTHER" id="PTHR35205:SF1">
    <property type="entry name" value="ZU5 DOMAIN-CONTAINING PROTEIN"/>
    <property type="match status" value="1"/>
</dbReference>
<dbReference type="InterPro" id="IPR019734">
    <property type="entry name" value="TPR_rpt"/>
</dbReference>
<dbReference type="Proteomes" id="UP000054771">
    <property type="component" value="Unassembled WGS sequence"/>
</dbReference>
<feature type="domain" description="DUF7779" evidence="2">
    <location>
        <begin position="353"/>
        <end position="439"/>
    </location>
</feature>
<dbReference type="EMBL" id="CDMC01000003">
    <property type="protein sequence ID" value="CEL03041.1"/>
    <property type="molecule type" value="Genomic_DNA"/>
</dbReference>
<reference evidence="4" key="1">
    <citation type="journal article" date="2016" name="Genome Announc.">
        <title>Draft genome sequences of fungus Aspergillus calidoustus.</title>
        <authorList>
            <person name="Horn F."/>
            <person name="Linde J."/>
            <person name="Mattern D.J."/>
            <person name="Walther G."/>
            <person name="Guthke R."/>
            <person name="Scherlach K."/>
            <person name="Martin K."/>
            <person name="Brakhage A.A."/>
            <person name="Petzke L."/>
            <person name="Valiante V."/>
        </authorList>
    </citation>
    <scope>NUCLEOTIDE SEQUENCE [LARGE SCALE GENOMIC DNA]</scope>
    <source>
        <strain evidence="4">SF006504</strain>
    </source>
</reference>
<dbReference type="SUPFAM" id="SSF48452">
    <property type="entry name" value="TPR-like"/>
    <property type="match status" value="2"/>
</dbReference>